<comment type="similarity">
    <text evidence="2">Belongs to the CLV3/ESR signal peptide family.</text>
</comment>
<keyword evidence="4 8" id="KW-0732">Signal</keyword>
<accession>A0AAV2E056</accession>
<evidence type="ECO:0000256" key="6">
    <source>
        <dbReference type="ARBA" id="ARBA00023180"/>
    </source>
</evidence>
<keyword evidence="3" id="KW-0964">Secreted</keyword>
<keyword evidence="6" id="KW-0325">Glycoprotein</keyword>
<evidence type="ECO:0000256" key="3">
    <source>
        <dbReference type="ARBA" id="ARBA00022525"/>
    </source>
</evidence>
<keyword evidence="7" id="KW-0379">Hydroxylation</keyword>
<evidence type="ECO:0000313" key="9">
    <source>
        <dbReference type="EMBL" id="CAL1378940.1"/>
    </source>
</evidence>
<dbReference type="GO" id="GO:0030154">
    <property type="term" value="P:cell differentiation"/>
    <property type="evidence" value="ECO:0007669"/>
    <property type="project" value="UniProtKB-KW"/>
</dbReference>
<evidence type="ECO:0000256" key="5">
    <source>
        <dbReference type="ARBA" id="ARBA00022782"/>
    </source>
</evidence>
<evidence type="ECO:0000256" key="1">
    <source>
        <dbReference type="ARBA" id="ARBA00004239"/>
    </source>
</evidence>
<evidence type="ECO:0000256" key="8">
    <source>
        <dbReference type="SAM" id="SignalP"/>
    </source>
</evidence>
<gene>
    <name evidence="9" type="ORF">LTRI10_LOCUS20488</name>
</gene>
<evidence type="ECO:0000256" key="4">
    <source>
        <dbReference type="ARBA" id="ARBA00022729"/>
    </source>
</evidence>
<feature type="chain" id="PRO_5043337483" evidence="8">
    <location>
        <begin position="27"/>
        <end position="88"/>
    </location>
</feature>
<dbReference type="EMBL" id="OZ034816">
    <property type="protein sequence ID" value="CAL1378940.1"/>
    <property type="molecule type" value="Genomic_DNA"/>
</dbReference>
<organism evidence="9 10">
    <name type="scientific">Linum trigynum</name>
    <dbReference type="NCBI Taxonomy" id="586398"/>
    <lineage>
        <taxon>Eukaryota</taxon>
        <taxon>Viridiplantae</taxon>
        <taxon>Streptophyta</taxon>
        <taxon>Embryophyta</taxon>
        <taxon>Tracheophyta</taxon>
        <taxon>Spermatophyta</taxon>
        <taxon>Magnoliopsida</taxon>
        <taxon>eudicotyledons</taxon>
        <taxon>Gunneridae</taxon>
        <taxon>Pentapetalae</taxon>
        <taxon>rosids</taxon>
        <taxon>fabids</taxon>
        <taxon>Malpighiales</taxon>
        <taxon>Linaceae</taxon>
        <taxon>Linum</taxon>
    </lineage>
</organism>
<evidence type="ECO:0000256" key="7">
    <source>
        <dbReference type="ARBA" id="ARBA00023278"/>
    </source>
</evidence>
<keyword evidence="10" id="KW-1185">Reference proteome</keyword>
<evidence type="ECO:0000256" key="2">
    <source>
        <dbReference type="ARBA" id="ARBA00005416"/>
    </source>
</evidence>
<dbReference type="InterPro" id="IPR039617">
    <property type="entry name" value="CLAVATA3-CLE"/>
</dbReference>
<dbReference type="PANTHER" id="PTHR36016">
    <property type="entry name" value="CLAVATA3/ESR (CLE)-RELATED PROTEIN 7"/>
    <property type="match status" value="1"/>
</dbReference>
<evidence type="ECO:0000313" key="10">
    <source>
        <dbReference type="Proteomes" id="UP001497516"/>
    </source>
</evidence>
<keyword evidence="5" id="KW-0221">Differentiation</keyword>
<feature type="signal peptide" evidence="8">
    <location>
        <begin position="1"/>
        <end position="26"/>
    </location>
</feature>
<reference evidence="9 10" key="1">
    <citation type="submission" date="2024-04" db="EMBL/GenBank/DDBJ databases">
        <authorList>
            <person name="Fracassetti M."/>
        </authorList>
    </citation>
    <scope>NUCLEOTIDE SEQUENCE [LARGE SCALE GENOMIC DNA]</scope>
</reference>
<dbReference type="Proteomes" id="UP001497516">
    <property type="component" value="Chromosome 3"/>
</dbReference>
<protein>
    <submittedName>
        <fullName evidence="9">Uncharacterized protein</fullName>
    </submittedName>
</protein>
<dbReference type="PANTHER" id="PTHR36016:SF1">
    <property type="entry name" value="CLAVATA3_ESR (CLE)-RELATED PROTEIN 5-RELATED"/>
    <property type="match status" value="1"/>
</dbReference>
<sequence>MAASIPKGTMILLFVVFFVFCTFSQARVLREQQQDETAGAVAVGSRSRNLLRELGFDDSKLEHYKKLSYHLEISSDRISPGGPDPHHH</sequence>
<name>A0AAV2E056_9ROSI</name>
<dbReference type="AlphaFoldDB" id="A0AAV2E056"/>
<dbReference type="GO" id="GO:0005576">
    <property type="term" value="C:extracellular region"/>
    <property type="evidence" value="ECO:0007669"/>
    <property type="project" value="UniProtKB-SubCell"/>
</dbReference>
<proteinExistence type="inferred from homology"/>
<comment type="subcellular location">
    <subcellularLocation>
        <location evidence="1">Secreted</location>
        <location evidence="1">Extracellular space</location>
    </subcellularLocation>
</comment>